<evidence type="ECO:0000313" key="3">
    <source>
        <dbReference type="Proteomes" id="UP001519460"/>
    </source>
</evidence>
<sequence>MSSLSDGDSAVGMGSTCPSPDVGERDLSCPTQTPEQGTVGGGFIPPNCTVSINQTFIAECHSNRLSVEQVKGAANFIMPETDHSQDGPENTPAIPPQQTMLPGNCGETLALLPAETQRDNFRPGQGEENPNSHNDQPQLPNPDQDQTDASACHLPFPMQAEEEGETSDVLEFIESKI</sequence>
<proteinExistence type="predicted"/>
<protein>
    <submittedName>
        <fullName evidence="2">Uncharacterized protein</fullName>
    </submittedName>
</protein>
<comment type="caution">
    <text evidence="2">The sequence shown here is derived from an EMBL/GenBank/DDBJ whole genome shotgun (WGS) entry which is preliminary data.</text>
</comment>
<name>A0ABD0LKU3_9CAEN</name>
<feature type="region of interest" description="Disordered" evidence="1">
    <location>
        <begin position="1"/>
        <end position="43"/>
    </location>
</feature>
<accession>A0ABD0LKU3</accession>
<keyword evidence="3" id="KW-1185">Reference proteome</keyword>
<evidence type="ECO:0000256" key="1">
    <source>
        <dbReference type="SAM" id="MobiDB-lite"/>
    </source>
</evidence>
<reference evidence="2 3" key="1">
    <citation type="journal article" date="2023" name="Sci. Data">
        <title>Genome assembly of the Korean intertidal mud-creeper Batillaria attramentaria.</title>
        <authorList>
            <person name="Patra A.K."/>
            <person name="Ho P.T."/>
            <person name="Jun S."/>
            <person name="Lee S.J."/>
            <person name="Kim Y."/>
            <person name="Won Y.J."/>
        </authorList>
    </citation>
    <scope>NUCLEOTIDE SEQUENCE [LARGE SCALE GENOMIC DNA]</scope>
    <source>
        <strain evidence="2">Wonlab-2016</strain>
    </source>
</reference>
<feature type="compositionally biased region" description="Low complexity" evidence="1">
    <location>
        <begin position="135"/>
        <end position="148"/>
    </location>
</feature>
<dbReference type="AlphaFoldDB" id="A0ABD0LKU3"/>
<feature type="region of interest" description="Disordered" evidence="1">
    <location>
        <begin position="119"/>
        <end position="168"/>
    </location>
</feature>
<feature type="region of interest" description="Disordered" evidence="1">
    <location>
        <begin position="79"/>
        <end position="99"/>
    </location>
</feature>
<dbReference type="Proteomes" id="UP001519460">
    <property type="component" value="Unassembled WGS sequence"/>
</dbReference>
<evidence type="ECO:0000313" key="2">
    <source>
        <dbReference type="EMBL" id="KAK7499846.1"/>
    </source>
</evidence>
<gene>
    <name evidence="2" type="ORF">BaRGS_00008937</name>
</gene>
<organism evidence="2 3">
    <name type="scientific">Batillaria attramentaria</name>
    <dbReference type="NCBI Taxonomy" id="370345"/>
    <lineage>
        <taxon>Eukaryota</taxon>
        <taxon>Metazoa</taxon>
        <taxon>Spiralia</taxon>
        <taxon>Lophotrochozoa</taxon>
        <taxon>Mollusca</taxon>
        <taxon>Gastropoda</taxon>
        <taxon>Caenogastropoda</taxon>
        <taxon>Sorbeoconcha</taxon>
        <taxon>Cerithioidea</taxon>
        <taxon>Batillariidae</taxon>
        <taxon>Batillaria</taxon>
    </lineage>
</organism>
<dbReference type="EMBL" id="JACVVK020000041">
    <property type="protein sequence ID" value="KAK7499846.1"/>
    <property type="molecule type" value="Genomic_DNA"/>
</dbReference>